<reference evidence="1" key="1">
    <citation type="submission" date="2014-05" db="EMBL/GenBank/DDBJ databases">
        <authorList>
            <person name="Chronopoulou M."/>
        </authorList>
    </citation>
    <scope>NUCLEOTIDE SEQUENCE</scope>
    <source>
        <tissue evidence="1">Whole organism</tissue>
    </source>
</reference>
<dbReference type="EMBL" id="HACA01033603">
    <property type="protein sequence ID" value="CDW50964.1"/>
    <property type="molecule type" value="Transcribed_RNA"/>
</dbReference>
<protein>
    <submittedName>
        <fullName evidence="1">Uncharacterized protein</fullName>
    </submittedName>
</protein>
<accession>A0A0K2VKI5</accession>
<organism evidence="1">
    <name type="scientific">Lepeophtheirus salmonis</name>
    <name type="common">Salmon louse</name>
    <name type="synonym">Caligus salmonis</name>
    <dbReference type="NCBI Taxonomy" id="72036"/>
    <lineage>
        <taxon>Eukaryota</taxon>
        <taxon>Metazoa</taxon>
        <taxon>Ecdysozoa</taxon>
        <taxon>Arthropoda</taxon>
        <taxon>Crustacea</taxon>
        <taxon>Multicrustacea</taxon>
        <taxon>Hexanauplia</taxon>
        <taxon>Copepoda</taxon>
        <taxon>Siphonostomatoida</taxon>
        <taxon>Caligidae</taxon>
        <taxon>Lepeophtheirus</taxon>
    </lineage>
</organism>
<name>A0A0K2VKI5_LEPSM</name>
<sequence>MFWESPGEPIFVIMKIEISCQDMCNGLKTNFI</sequence>
<evidence type="ECO:0000313" key="1">
    <source>
        <dbReference type="EMBL" id="CDW50964.1"/>
    </source>
</evidence>
<dbReference type="AlphaFoldDB" id="A0A0K2VKI5"/>
<proteinExistence type="predicted"/>